<dbReference type="Gene3D" id="6.10.340.10">
    <property type="match status" value="1"/>
</dbReference>
<dbReference type="PANTHER" id="PTHR45528">
    <property type="entry name" value="SENSOR HISTIDINE KINASE CPXA"/>
    <property type="match status" value="1"/>
</dbReference>
<keyword evidence="11 14" id="KW-1133">Transmembrane helix</keyword>
<evidence type="ECO:0000259" key="15">
    <source>
        <dbReference type="PROSITE" id="PS50109"/>
    </source>
</evidence>
<dbReference type="GO" id="GO:0005886">
    <property type="term" value="C:plasma membrane"/>
    <property type="evidence" value="ECO:0007669"/>
    <property type="project" value="UniProtKB-SubCell"/>
</dbReference>
<evidence type="ECO:0000256" key="6">
    <source>
        <dbReference type="ARBA" id="ARBA00022679"/>
    </source>
</evidence>
<feature type="transmembrane region" description="Helical" evidence="14">
    <location>
        <begin position="330"/>
        <end position="354"/>
    </location>
</feature>
<dbReference type="OrthoDB" id="9776727at2"/>
<evidence type="ECO:0000256" key="1">
    <source>
        <dbReference type="ARBA" id="ARBA00000085"/>
    </source>
</evidence>
<evidence type="ECO:0000256" key="7">
    <source>
        <dbReference type="ARBA" id="ARBA00022692"/>
    </source>
</evidence>
<organism evidence="17 18">
    <name type="scientific">Parafilimonas terrae</name>
    <dbReference type="NCBI Taxonomy" id="1465490"/>
    <lineage>
        <taxon>Bacteria</taxon>
        <taxon>Pseudomonadati</taxon>
        <taxon>Bacteroidota</taxon>
        <taxon>Chitinophagia</taxon>
        <taxon>Chitinophagales</taxon>
        <taxon>Chitinophagaceae</taxon>
        <taxon>Parafilimonas</taxon>
    </lineage>
</organism>
<feature type="domain" description="HAMP" evidence="16">
    <location>
        <begin position="965"/>
        <end position="1017"/>
    </location>
</feature>
<dbReference type="PROSITE" id="PS50109">
    <property type="entry name" value="HIS_KIN"/>
    <property type="match status" value="1"/>
</dbReference>
<evidence type="ECO:0000313" key="18">
    <source>
        <dbReference type="Proteomes" id="UP000199031"/>
    </source>
</evidence>
<evidence type="ECO:0000256" key="9">
    <source>
        <dbReference type="ARBA" id="ARBA00022777"/>
    </source>
</evidence>
<feature type="transmembrane region" description="Helical" evidence="14">
    <location>
        <begin position="366"/>
        <end position="390"/>
    </location>
</feature>
<proteinExistence type="predicted"/>
<dbReference type="InterPro" id="IPR003594">
    <property type="entry name" value="HATPase_dom"/>
</dbReference>
<feature type="transmembrane region" description="Helical" evidence="14">
    <location>
        <begin position="460"/>
        <end position="480"/>
    </location>
</feature>
<evidence type="ECO:0000256" key="3">
    <source>
        <dbReference type="ARBA" id="ARBA00012438"/>
    </source>
</evidence>
<name>A0A1I5S237_9BACT</name>
<feature type="transmembrane region" description="Helical" evidence="14">
    <location>
        <begin position="402"/>
        <end position="425"/>
    </location>
</feature>
<feature type="transmembrane region" description="Helical" evidence="14">
    <location>
        <begin position="769"/>
        <end position="791"/>
    </location>
</feature>
<keyword evidence="12" id="KW-0902">Two-component regulatory system</keyword>
<dbReference type="CDD" id="cd00082">
    <property type="entry name" value="HisKA"/>
    <property type="match status" value="1"/>
</dbReference>
<dbReference type="SUPFAM" id="SSF47384">
    <property type="entry name" value="Homodimeric domain of signal transducing histidine kinase"/>
    <property type="match status" value="1"/>
</dbReference>
<evidence type="ECO:0000256" key="8">
    <source>
        <dbReference type="ARBA" id="ARBA00022741"/>
    </source>
</evidence>
<dbReference type="Gene3D" id="1.10.287.130">
    <property type="match status" value="1"/>
</dbReference>
<dbReference type="SMART" id="SM00387">
    <property type="entry name" value="HATPase_c"/>
    <property type="match status" value="1"/>
</dbReference>
<dbReference type="InterPro" id="IPR004358">
    <property type="entry name" value="Sig_transdc_His_kin-like_C"/>
</dbReference>
<keyword evidence="9 17" id="KW-0418">Kinase</keyword>
<dbReference type="InterPro" id="IPR003661">
    <property type="entry name" value="HisK_dim/P_dom"/>
</dbReference>
<dbReference type="PRINTS" id="PR00344">
    <property type="entry name" value="BCTRLSENSOR"/>
</dbReference>
<keyword evidence="5" id="KW-0597">Phosphoprotein</keyword>
<evidence type="ECO:0000259" key="16">
    <source>
        <dbReference type="PROSITE" id="PS50885"/>
    </source>
</evidence>
<keyword evidence="8" id="KW-0547">Nucleotide-binding</keyword>
<evidence type="ECO:0000256" key="2">
    <source>
        <dbReference type="ARBA" id="ARBA00004651"/>
    </source>
</evidence>
<evidence type="ECO:0000256" key="12">
    <source>
        <dbReference type="ARBA" id="ARBA00023012"/>
    </source>
</evidence>
<comment type="catalytic activity">
    <reaction evidence="1">
        <text>ATP + protein L-histidine = ADP + protein N-phospho-L-histidine.</text>
        <dbReference type="EC" id="2.7.13.3"/>
    </reaction>
</comment>
<dbReference type="Proteomes" id="UP000199031">
    <property type="component" value="Unassembled WGS sequence"/>
</dbReference>
<dbReference type="InterPro" id="IPR003660">
    <property type="entry name" value="HAMP_dom"/>
</dbReference>
<keyword evidence="6" id="KW-0808">Transferase</keyword>
<keyword evidence="4" id="KW-1003">Cell membrane</keyword>
<comment type="subcellular location">
    <subcellularLocation>
        <location evidence="2">Cell membrane</location>
        <topology evidence="2">Multi-pass membrane protein</topology>
    </subcellularLocation>
</comment>
<dbReference type="GO" id="GO:0005524">
    <property type="term" value="F:ATP binding"/>
    <property type="evidence" value="ECO:0007669"/>
    <property type="project" value="UniProtKB-KW"/>
</dbReference>
<feature type="transmembrane region" description="Helical" evidence="14">
    <location>
        <begin position="12"/>
        <end position="33"/>
    </location>
</feature>
<evidence type="ECO:0000256" key="10">
    <source>
        <dbReference type="ARBA" id="ARBA00022840"/>
    </source>
</evidence>
<keyword evidence="10" id="KW-0067">ATP-binding</keyword>
<dbReference type="Pfam" id="PF02518">
    <property type="entry name" value="HATPase_c"/>
    <property type="match status" value="1"/>
</dbReference>
<feature type="transmembrane region" description="Helical" evidence="14">
    <location>
        <begin position="218"/>
        <end position="236"/>
    </location>
</feature>
<keyword evidence="13 14" id="KW-0472">Membrane</keyword>
<evidence type="ECO:0000256" key="13">
    <source>
        <dbReference type="ARBA" id="ARBA00023136"/>
    </source>
</evidence>
<dbReference type="SMART" id="SM00388">
    <property type="entry name" value="HisKA"/>
    <property type="match status" value="1"/>
</dbReference>
<keyword evidence="7 14" id="KW-0812">Transmembrane</keyword>
<keyword evidence="18" id="KW-1185">Reference proteome</keyword>
<feature type="transmembrane region" description="Helical" evidence="14">
    <location>
        <begin position="716"/>
        <end position="738"/>
    </location>
</feature>
<dbReference type="GO" id="GO:0000155">
    <property type="term" value="F:phosphorelay sensor kinase activity"/>
    <property type="evidence" value="ECO:0007669"/>
    <property type="project" value="InterPro"/>
</dbReference>
<dbReference type="Pfam" id="PF00512">
    <property type="entry name" value="HisKA"/>
    <property type="match status" value="1"/>
</dbReference>
<feature type="domain" description="Histidine kinase" evidence="15">
    <location>
        <begin position="1034"/>
        <end position="1245"/>
    </location>
</feature>
<sequence>MIKIIKHAVNKNAWLFFVAAWIYTLSFIFTNYFSYSSSSEKVAGILTEYIQGRENSFINILHDSVIVDAIISDKPSSVKEQLISDVQGIFAYQLNDLGNPVQVFWNTNKMSPAENDLQRPDGSYLVNYPNGVFELAKTSFTKNKTNYFFIMMIPVRWEYFMENDYLRSHFAINENIDKSYEIAPVGKGAPVVNSTGKTLFSIREINQAYNDSPTGLSILLRIAAMLLLFVFVNNIANEIAIKKNFRSALVFLVACFLLLRILIFFLPVPFNYRGMPLFSKEIYHGGFINKSLGDLLVNTLLALWVIIFFRKRIKTNARVALRKFPFAYTVLIYSSFLLIPLISFYVAEIISGLVEHSNISFNAADFFSLSFFSFIGFVIICILLYIWLYFTGVLVQLASQTNLPLFWQFIIMLSVSFLLISLPVFTIDAKMLLTVSGFVIALVVFIRYNDNPSFSSLASSPYFIIWALILTALASSIIVYQNKATEKEKRLLVARNLQEQTDSSGTFLVRITLNSFSDEFLKNNFYRFQNESDNHYIKDSLINKNLSAYLAKYNTKIYTFDSGNRPLFNNDSASYTVINSVLENRARPTSYKGLYVYRNNKNNYNYIFQKKVSRDSVFLGSFFVLIQPKLFESTSLVPELFRRTNNLLSGSSDYVLGVYDNHKLVSPFTGFNFSDSVSASQIPKTGYAFKDSLGYNQLWYNTGNNKVLVIARKNDAFFNFITLFSYLFIIFILLSFLVHNSRYLIQNRGAKFSFRNLFRFNIRTQIQTTIIGVSFISFLIIGTGTISFFILRFKRNTTTELYNTSQIISSEIQQALKFTIVNADSDVEDFNDNGEFEKKIADIASIHNTDINLYRKDGTMSVSSQPYIYTQQILSKRIDPEAYYELHYNQSTRFVHTEQIGNFSFQSIYTPIKGEHDETIAYLNIPSLSSQDELKDEISGFLITLIILNALIFIFSGAISVTLTGRITSSLELIGSKMKEIKIGTANEAIRWTRNDEIGMLVKEYNKMVKQLGKSAEALAKSEREGAWREMARQVAHEIKNPLTPMKLSIQYLQRAMEENTPNAVDLSKKLASTLIEQIDQLSKIAGDFSQFANIENTKPEYFDINTLIQKLVNLYSADSNMVISFTAEEGNTEIFSDKAQINRLFTNLIKNAIEAYGENEAAHIQIKQYMQQSDVVVSVTDFGNGINEELRSKIFNPNFTTKSSGTGLGLAICKAIVEKAGGHIWFTTATGEGTSFYVKLPLVNKLPVAAQPI</sequence>
<dbReference type="STRING" id="1465490.SAMN05444277_101544"/>
<feature type="transmembrane region" description="Helical" evidence="14">
    <location>
        <begin position="248"/>
        <end position="272"/>
    </location>
</feature>
<feature type="transmembrane region" description="Helical" evidence="14">
    <location>
        <begin position="938"/>
        <end position="963"/>
    </location>
</feature>
<gene>
    <name evidence="17" type="ORF">SAMN05444277_101544</name>
</gene>
<evidence type="ECO:0000256" key="5">
    <source>
        <dbReference type="ARBA" id="ARBA00022553"/>
    </source>
</evidence>
<evidence type="ECO:0000256" key="11">
    <source>
        <dbReference type="ARBA" id="ARBA00022989"/>
    </source>
</evidence>
<evidence type="ECO:0000313" key="17">
    <source>
        <dbReference type="EMBL" id="SFP64813.1"/>
    </source>
</evidence>
<dbReference type="InterPro" id="IPR005467">
    <property type="entry name" value="His_kinase_dom"/>
</dbReference>
<dbReference type="InterPro" id="IPR050398">
    <property type="entry name" value="HssS/ArlS-like"/>
</dbReference>
<evidence type="ECO:0000256" key="14">
    <source>
        <dbReference type="SAM" id="Phobius"/>
    </source>
</evidence>
<accession>A0A1I5S237</accession>
<dbReference type="InterPro" id="IPR036097">
    <property type="entry name" value="HisK_dim/P_sf"/>
</dbReference>
<dbReference type="EMBL" id="FOXQ01000001">
    <property type="protein sequence ID" value="SFP64813.1"/>
    <property type="molecule type" value="Genomic_DNA"/>
</dbReference>
<dbReference type="RefSeq" id="WP_090654230.1">
    <property type="nucleotide sequence ID" value="NZ_FOXQ01000001.1"/>
</dbReference>
<evidence type="ECO:0000256" key="4">
    <source>
        <dbReference type="ARBA" id="ARBA00022475"/>
    </source>
</evidence>
<dbReference type="AlphaFoldDB" id="A0A1I5S237"/>
<dbReference type="InterPro" id="IPR036890">
    <property type="entry name" value="HATPase_C_sf"/>
</dbReference>
<reference evidence="17 18" key="1">
    <citation type="submission" date="2016-10" db="EMBL/GenBank/DDBJ databases">
        <authorList>
            <person name="de Groot N.N."/>
        </authorList>
    </citation>
    <scope>NUCLEOTIDE SEQUENCE [LARGE SCALE GENOMIC DNA]</scope>
    <source>
        <strain evidence="17 18">DSM 28286</strain>
    </source>
</reference>
<dbReference type="PROSITE" id="PS50885">
    <property type="entry name" value="HAMP"/>
    <property type="match status" value="1"/>
</dbReference>
<dbReference type="PANTHER" id="PTHR45528:SF1">
    <property type="entry name" value="SENSOR HISTIDINE KINASE CPXA"/>
    <property type="match status" value="1"/>
</dbReference>
<dbReference type="SUPFAM" id="SSF55874">
    <property type="entry name" value="ATPase domain of HSP90 chaperone/DNA topoisomerase II/histidine kinase"/>
    <property type="match status" value="1"/>
</dbReference>
<dbReference type="Gene3D" id="3.30.565.10">
    <property type="entry name" value="Histidine kinase-like ATPase, C-terminal domain"/>
    <property type="match status" value="1"/>
</dbReference>
<protein>
    <recommendedName>
        <fullName evidence="3">histidine kinase</fullName>
        <ecNumber evidence="3">2.7.13.3</ecNumber>
    </recommendedName>
</protein>
<feature type="transmembrane region" description="Helical" evidence="14">
    <location>
        <begin position="292"/>
        <end position="309"/>
    </location>
</feature>
<dbReference type="EC" id="2.7.13.3" evidence="3"/>